<keyword evidence="1" id="KW-0863">Zinc-finger</keyword>
<dbReference type="PANTHER" id="PTHR25462">
    <property type="entry name" value="BONUS, ISOFORM C-RELATED"/>
    <property type="match status" value="1"/>
</dbReference>
<dbReference type="InterPro" id="IPR000315">
    <property type="entry name" value="Znf_B-box"/>
</dbReference>
<keyword evidence="4" id="KW-1185">Reference proteome</keyword>
<reference evidence="3" key="1">
    <citation type="submission" date="2018-11" db="EMBL/GenBank/DDBJ databases">
        <authorList>
            <person name="Alioto T."/>
            <person name="Alioto T."/>
        </authorList>
    </citation>
    <scope>NUCLEOTIDE SEQUENCE</scope>
</reference>
<dbReference type="InterPro" id="IPR047153">
    <property type="entry name" value="TRIM45/56/19-like"/>
</dbReference>
<accession>A0A8B6BRE3</accession>
<organism evidence="3 4">
    <name type="scientific">Mytilus galloprovincialis</name>
    <name type="common">Mediterranean mussel</name>
    <dbReference type="NCBI Taxonomy" id="29158"/>
    <lineage>
        <taxon>Eukaryota</taxon>
        <taxon>Metazoa</taxon>
        <taxon>Spiralia</taxon>
        <taxon>Lophotrochozoa</taxon>
        <taxon>Mollusca</taxon>
        <taxon>Bivalvia</taxon>
        <taxon>Autobranchia</taxon>
        <taxon>Pteriomorphia</taxon>
        <taxon>Mytilida</taxon>
        <taxon>Mytiloidea</taxon>
        <taxon>Mytilidae</taxon>
        <taxon>Mytilinae</taxon>
        <taxon>Mytilus</taxon>
    </lineage>
</organism>
<keyword evidence="1" id="KW-0479">Metal-binding</keyword>
<evidence type="ECO:0000259" key="2">
    <source>
        <dbReference type="PROSITE" id="PS50119"/>
    </source>
</evidence>
<sequence>MGEKSVANYACIDCSDTLCHNCNRYHKHHKIFENHEVIPIEKFESAVEFPVKFQSSCSKHKNEKLKLYCSDHAIPCCSVCVSVEHRKCENVCTIEDAAHKYRDSQTVKNMQKVITLMAGDVNNILSNTRDGIKTLNSQSKDAFKKVESFKETLDNKVKTVIDRLKSELTKGFDIEKERLEDRKTIFENVEKQLDNEIKLLETCIDKASDAQLLIETGKLKGRILEHKKHFEGQPFDRYATVDVNIEDSLDDSFKKIDDACRVSNVVAPDTKINLTHRRFPVSLKLIKSIAKYENSHYEACFMAGNKITVSCYEESNLKVFDIKGNKVRSIKLSFQPYDITESGTNEVAVLNNGKSQYI</sequence>
<feature type="domain" description="B box-type" evidence="2">
    <location>
        <begin position="52"/>
        <end position="86"/>
    </location>
</feature>
<protein>
    <recommendedName>
        <fullName evidence="2">B box-type domain-containing protein</fullName>
    </recommendedName>
</protein>
<evidence type="ECO:0000256" key="1">
    <source>
        <dbReference type="PROSITE-ProRule" id="PRU00024"/>
    </source>
</evidence>
<dbReference type="Proteomes" id="UP000596742">
    <property type="component" value="Unassembled WGS sequence"/>
</dbReference>
<dbReference type="PANTHER" id="PTHR25462:SF296">
    <property type="entry name" value="MEIOTIC P26, ISOFORM F"/>
    <property type="match status" value="1"/>
</dbReference>
<dbReference type="Gene3D" id="3.30.160.60">
    <property type="entry name" value="Classic Zinc Finger"/>
    <property type="match status" value="1"/>
</dbReference>
<dbReference type="AlphaFoldDB" id="A0A8B6BRE3"/>
<gene>
    <name evidence="3" type="ORF">MGAL_10B005172</name>
</gene>
<evidence type="ECO:0000313" key="4">
    <source>
        <dbReference type="Proteomes" id="UP000596742"/>
    </source>
</evidence>
<name>A0A8B6BRE3_MYTGA</name>
<dbReference type="SUPFAM" id="SSF57845">
    <property type="entry name" value="B-box zinc-binding domain"/>
    <property type="match status" value="1"/>
</dbReference>
<comment type="caution">
    <text evidence="3">The sequence shown here is derived from an EMBL/GenBank/DDBJ whole genome shotgun (WGS) entry which is preliminary data.</text>
</comment>
<dbReference type="PROSITE" id="PS50119">
    <property type="entry name" value="ZF_BBOX"/>
    <property type="match status" value="2"/>
</dbReference>
<evidence type="ECO:0000313" key="3">
    <source>
        <dbReference type="EMBL" id="VDH94393.1"/>
    </source>
</evidence>
<dbReference type="EMBL" id="UYJE01000592">
    <property type="protein sequence ID" value="VDH94393.1"/>
    <property type="molecule type" value="Genomic_DNA"/>
</dbReference>
<dbReference type="OrthoDB" id="10066958at2759"/>
<dbReference type="CDD" id="cd19776">
    <property type="entry name" value="Bbox2_TRIM25_C-IV"/>
    <property type="match status" value="1"/>
</dbReference>
<feature type="domain" description="B box-type" evidence="2">
    <location>
        <begin position="1"/>
        <end position="40"/>
    </location>
</feature>
<keyword evidence="1" id="KW-0862">Zinc</keyword>
<dbReference type="GO" id="GO:0008270">
    <property type="term" value="F:zinc ion binding"/>
    <property type="evidence" value="ECO:0007669"/>
    <property type="project" value="UniProtKB-KW"/>
</dbReference>
<proteinExistence type="predicted"/>